<feature type="domain" description="PgaA membrane beta barrel" evidence="1">
    <location>
        <begin position="528"/>
        <end position="817"/>
    </location>
</feature>
<dbReference type="EMBL" id="RDQO01000001">
    <property type="protein sequence ID" value="RMX08625.1"/>
    <property type="molecule type" value="Genomic_DNA"/>
</dbReference>
<evidence type="ECO:0000313" key="2">
    <source>
        <dbReference type="EMBL" id="RMX08625.1"/>
    </source>
</evidence>
<dbReference type="NCBIfam" id="TIGR03939">
    <property type="entry name" value="PGA_TPR_OMP"/>
    <property type="match status" value="1"/>
</dbReference>
<name>A0A3M6R093_9BURK</name>
<evidence type="ECO:0000313" key="3">
    <source>
        <dbReference type="Proteomes" id="UP000278006"/>
    </source>
</evidence>
<dbReference type="Gene3D" id="1.25.40.10">
    <property type="entry name" value="Tetratricopeptide repeat domain"/>
    <property type="match status" value="2"/>
</dbReference>
<protein>
    <submittedName>
        <fullName evidence="2">Poly-beta-1,6 N-acetyl-D-glucosamine export porin PgaA</fullName>
    </submittedName>
</protein>
<dbReference type="InterPro" id="IPR049003">
    <property type="entry name" value="PgaA_barrel"/>
</dbReference>
<dbReference type="InterPro" id="IPR011990">
    <property type="entry name" value="TPR-like_helical_dom_sf"/>
</dbReference>
<dbReference type="GO" id="GO:1901515">
    <property type="term" value="F:poly-beta-1,6-N-acetyl-D-glucosamine transmembrane transporter activity"/>
    <property type="evidence" value="ECO:0007669"/>
    <property type="project" value="InterPro"/>
</dbReference>
<dbReference type="OrthoDB" id="5405060at2"/>
<sequence>MAIGMLLALAGQGAVQAAPADGYEQRIQQARQGEYAAALAAFEQDARQGPLSSRQIDDWLLISSWAGRDQDVLDIHQRHGASAALSADALAAVARALRNLRQWDASARLYQALMQREPDQPDWQLGAIHALADAGKTGAAQQQLAQFGHRFPDRQADHLLAKSYLQRATHQPYAALRTADEAVRRWPRNAAAQDNHLLSLEAAGLPLPALQRLDGKPGAPLDAATQRRLQLDQAAELVRLSFTATRAEHERLGLADKALALYDALLPGWQRQMADARSSDAQLAHDIRRARVDRLGAYWNARQLPELLQEYEALRAQEPQITDYALVWVGAALLEQRQPERARDVFAALLARPGQAPEIVESAQSGLFYALIESEALDEASALAHRTLARTPPQFRLPGGTAAEPNGHWPAARRDQALGDYYSDRLASAQAGLEAMLALGAGDQNTRIALANAYRSRGWPRRAADELRIAQANDNPLHPELLRAQAGVATDLQDWRTAEALVTNLYQRFPEEDWARRAMRSWQTTRQPELRIEAGWSDSNGATAIGQGAIDYSLLVYSAPVQQDWRLFAGTAHGSGSYPEGKGHYTHWRAGLEWRHRDTHAEAELSSLRAAGHGHAGLRLMLRQQWGDHWQALASWGRNSVNTPLRALRSGISADEGQVQLQWRAHESSRWQLGLGTLRFDDGNRRTELQLAGQQRVLTGAHWQLDAELMLAQSRNSQPGGPYFAPSRDHSILPGLTARHILHRRYERAWSQELHAALGRYWQRGHGSGAIEQLRYGQRLAFDEATEIGFQTGLQWRPYDGRRERDLFFTIDLTHRF</sequence>
<dbReference type="InterPro" id="IPR023870">
    <property type="entry name" value="PGA_export_porin_PgaA"/>
</dbReference>
<dbReference type="AlphaFoldDB" id="A0A3M6R093"/>
<dbReference type="Proteomes" id="UP000278006">
    <property type="component" value="Unassembled WGS sequence"/>
</dbReference>
<gene>
    <name evidence="2" type="primary">pgaA</name>
    <name evidence="2" type="ORF">D8I35_06045</name>
</gene>
<organism evidence="2 3">
    <name type="scientific">Corticibacter populi</name>
    <dbReference type="NCBI Taxonomy" id="1550736"/>
    <lineage>
        <taxon>Bacteria</taxon>
        <taxon>Pseudomonadati</taxon>
        <taxon>Pseudomonadota</taxon>
        <taxon>Betaproteobacteria</taxon>
        <taxon>Burkholderiales</taxon>
        <taxon>Comamonadaceae</taxon>
        <taxon>Corticibacter</taxon>
    </lineage>
</organism>
<keyword evidence="3" id="KW-1185">Reference proteome</keyword>
<evidence type="ECO:0000259" key="1">
    <source>
        <dbReference type="Pfam" id="PF21197"/>
    </source>
</evidence>
<proteinExistence type="predicted"/>
<comment type="caution">
    <text evidence="2">The sequence shown here is derived from an EMBL/GenBank/DDBJ whole genome shotgun (WGS) entry which is preliminary data.</text>
</comment>
<reference evidence="2 3" key="1">
    <citation type="submission" date="2018-10" db="EMBL/GenBank/DDBJ databases">
        <title>Draft genome of Cortibacter populi DSM10536.</title>
        <authorList>
            <person name="Bernier A.-M."/>
            <person name="Bernard K."/>
        </authorList>
    </citation>
    <scope>NUCLEOTIDE SEQUENCE [LARGE SCALE GENOMIC DNA]</scope>
    <source>
        <strain evidence="2 3">DSM 105136</strain>
    </source>
</reference>
<dbReference type="RefSeq" id="WP_122226751.1">
    <property type="nucleotide sequence ID" value="NZ_RDQO01000001.1"/>
</dbReference>
<dbReference type="Pfam" id="PF21197">
    <property type="entry name" value="PgaA_barrel"/>
    <property type="match status" value="1"/>
</dbReference>
<accession>A0A3M6R093</accession>